<gene>
    <name evidence="1" type="ORF">IJ22_29280</name>
</gene>
<name>A0A0U2W728_9BACL</name>
<dbReference type="EMBL" id="CP013652">
    <property type="protein sequence ID" value="ALS23301.1"/>
    <property type="molecule type" value="Genomic_DNA"/>
</dbReference>
<evidence type="ECO:0000313" key="1">
    <source>
        <dbReference type="EMBL" id="ALS23301.1"/>
    </source>
</evidence>
<keyword evidence="2" id="KW-1185">Reference proteome</keyword>
<dbReference type="RefSeq" id="WP_160327386.1">
    <property type="nucleotide sequence ID" value="NZ_BJCS01000007.1"/>
</dbReference>
<sequence>MINRQDAKTYRLNIFYGESDLNRIIDDLAKQTVRKNAGDFVCRGVKKSRTFRRAV</sequence>
<dbReference type="PATRIC" id="fig|162209.4.peg.3123"/>
<reference evidence="1 2" key="2">
    <citation type="journal article" date="2016" name="Genome Announc.">
        <title>Complete Genome Sequences of Two Interactive Moderate Thermophiles, Paenibacillus napthalenovorans 32O-Y and Paenibacillus sp. 32O-W.</title>
        <authorList>
            <person name="Butler R.R.III."/>
            <person name="Wang J."/>
            <person name="Stark B.C."/>
            <person name="Pombert J.F."/>
        </authorList>
    </citation>
    <scope>NUCLEOTIDE SEQUENCE [LARGE SCALE GENOMIC DNA]</scope>
    <source>
        <strain evidence="1 2">32O-Y</strain>
    </source>
</reference>
<organism evidence="1 2">
    <name type="scientific">Paenibacillus naphthalenovorans</name>
    <dbReference type="NCBI Taxonomy" id="162209"/>
    <lineage>
        <taxon>Bacteria</taxon>
        <taxon>Bacillati</taxon>
        <taxon>Bacillota</taxon>
        <taxon>Bacilli</taxon>
        <taxon>Bacillales</taxon>
        <taxon>Paenibacillaceae</taxon>
        <taxon>Paenibacillus</taxon>
    </lineage>
</organism>
<protein>
    <submittedName>
        <fullName evidence="1">Uncharacterized protein</fullName>
    </submittedName>
</protein>
<dbReference type="AlphaFoldDB" id="A0A0U2W728"/>
<evidence type="ECO:0000313" key="2">
    <source>
        <dbReference type="Proteomes" id="UP000061660"/>
    </source>
</evidence>
<dbReference type="Proteomes" id="UP000061660">
    <property type="component" value="Chromosome"/>
</dbReference>
<dbReference type="STRING" id="162209.IJ22_29280"/>
<proteinExistence type="predicted"/>
<dbReference type="KEGG" id="pnp:IJ22_29280"/>
<accession>A0A0U2W728</accession>
<reference evidence="2" key="1">
    <citation type="submission" date="2015-12" db="EMBL/GenBank/DDBJ databases">
        <title>Complete genome sequences of two moderately thermophilic Paenibacillus species.</title>
        <authorList>
            <person name="Butler R.III."/>
            <person name="Wang J."/>
            <person name="Stark B.C."/>
            <person name="Pombert J.-F."/>
        </authorList>
    </citation>
    <scope>NUCLEOTIDE SEQUENCE [LARGE SCALE GENOMIC DNA]</scope>
    <source>
        <strain evidence="2">32O-Y</strain>
    </source>
</reference>